<protein>
    <recommendedName>
        <fullName evidence="2">Putative Flp pilus-assembly TadG-like N-terminal domain-containing protein</fullName>
    </recommendedName>
</protein>
<evidence type="ECO:0000313" key="4">
    <source>
        <dbReference type="Proteomes" id="UP000243739"/>
    </source>
</evidence>
<proteinExistence type="predicted"/>
<organism evidence="3 4">
    <name type="scientific">Vulcanibacillus modesticaldus</name>
    <dbReference type="NCBI Taxonomy" id="337097"/>
    <lineage>
        <taxon>Bacteria</taxon>
        <taxon>Bacillati</taxon>
        <taxon>Bacillota</taxon>
        <taxon>Bacilli</taxon>
        <taxon>Bacillales</taxon>
        <taxon>Bacillaceae</taxon>
        <taxon>Vulcanibacillus</taxon>
    </lineage>
</organism>
<dbReference type="STRING" id="337097.BHF71_10065"/>
<dbReference type="InterPro" id="IPR028087">
    <property type="entry name" value="Tad_N"/>
</dbReference>
<keyword evidence="1" id="KW-0812">Transmembrane</keyword>
<feature type="domain" description="Putative Flp pilus-assembly TadG-like N-terminal" evidence="2">
    <location>
        <begin position="16"/>
        <end position="58"/>
    </location>
</feature>
<sequence>MVRKIFRILTNERGFTTTFFAVMMPVFIAILGLTVDGSIIIYHRLALDTAADAATLAAIDAYDREIWLTERKVVLNEYEAREIAEEVLDRNLPTATIIDFEVPSTQPNTFKLTAEYTVPTFFLKIFGIDSYTLTTYSSAHGY</sequence>
<dbReference type="Proteomes" id="UP000243739">
    <property type="component" value="Unassembled WGS sequence"/>
</dbReference>
<accession>A0A1D2YTY0</accession>
<dbReference type="RefSeq" id="WP_069656986.1">
    <property type="nucleotide sequence ID" value="NZ_MIJF01000033.1"/>
</dbReference>
<name>A0A1D2YTY0_9BACI</name>
<reference evidence="3 4" key="1">
    <citation type="submission" date="2016-09" db="EMBL/GenBank/DDBJ databases">
        <title>Draft genome sequence for the type strain of Vulcanibacillus modesticaldus BR, a strictly anaerobic, moderately thermophilic, and nitrate-reducing bacterium from deep sea-hydrothermal vents of the Mid-Atlantic Ridge.</title>
        <authorList>
            <person name="Abin C.A."/>
            <person name="Hollibaugh J.T."/>
        </authorList>
    </citation>
    <scope>NUCLEOTIDE SEQUENCE [LARGE SCALE GENOMIC DNA]</scope>
    <source>
        <strain evidence="3 4">BR</strain>
    </source>
</reference>
<dbReference type="OrthoDB" id="2883022at2"/>
<keyword evidence="4" id="KW-1185">Reference proteome</keyword>
<comment type="caution">
    <text evidence="3">The sequence shown here is derived from an EMBL/GenBank/DDBJ whole genome shotgun (WGS) entry which is preliminary data.</text>
</comment>
<evidence type="ECO:0000259" key="2">
    <source>
        <dbReference type="Pfam" id="PF13400"/>
    </source>
</evidence>
<keyword evidence="1" id="KW-1133">Transmembrane helix</keyword>
<dbReference type="AlphaFoldDB" id="A0A1D2YTY0"/>
<keyword evidence="1" id="KW-0472">Membrane</keyword>
<evidence type="ECO:0000256" key="1">
    <source>
        <dbReference type="SAM" id="Phobius"/>
    </source>
</evidence>
<evidence type="ECO:0000313" key="3">
    <source>
        <dbReference type="EMBL" id="OEF99139.1"/>
    </source>
</evidence>
<dbReference type="EMBL" id="MIJF01000033">
    <property type="protein sequence ID" value="OEF99139.1"/>
    <property type="molecule type" value="Genomic_DNA"/>
</dbReference>
<gene>
    <name evidence="3" type="ORF">BHF71_10065</name>
</gene>
<feature type="transmembrane region" description="Helical" evidence="1">
    <location>
        <begin position="20"/>
        <end position="42"/>
    </location>
</feature>
<dbReference type="Pfam" id="PF13400">
    <property type="entry name" value="Tad"/>
    <property type="match status" value="1"/>
</dbReference>